<evidence type="ECO:0000256" key="3">
    <source>
        <dbReference type="ARBA" id="ARBA00022741"/>
    </source>
</evidence>
<comment type="catalytic activity">
    <reaction evidence="8">
        <text>L-glutamine + H2O = L-glutamate + NH4(+)</text>
        <dbReference type="Rhea" id="RHEA:15889"/>
        <dbReference type="ChEBI" id="CHEBI:15377"/>
        <dbReference type="ChEBI" id="CHEBI:28938"/>
        <dbReference type="ChEBI" id="CHEBI:29985"/>
        <dbReference type="ChEBI" id="CHEBI:58359"/>
        <dbReference type="EC" id="3.5.1.2"/>
    </reaction>
</comment>
<dbReference type="InterPro" id="IPR029062">
    <property type="entry name" value="Class_I_gatase-like"/>
</dbReference>
<dbReference type="SMART" id="SM01211">
    <property type="entry name" value="GATase_5"/>
    <property type="match status" value="1"/>
</dbReference>
<evidence type="ECO:0000256" key="7">
    <source>
        <dbReference type="ARBA" id="ARBA00022962"/>
    </source>
</evidence>
<comment type="function">
    <text evidence="8">Part of the phosphoribosylformylglycinamidine synthase complex involved in the purines biosynthetic pathway. Catalyzes the ATP-dependent conversion of formylglycinamide ribonucleotide (FGAR) and glutamine to yield formylglycinamidine ribonucleotide (FGAM) and glutamate. The FGAM synthase complex is composed of three subunits. PurQ produces an ammonia molecule by converting glutamine to glutamate. PurL transfers the ammonia molecule to FGAR to form FGAM in an ATP-dependent manner. PurS interacts with PurQ and PurL and is thought to assist in the transfer of the ammonia molecule from PurQ to PurL.</text>
</comment>
<name>A0AAX4FTY2_9EURY</name>
<dbReference type="EC" id="3.5.1.2" evidence="8"/>
<organism evidence="9 10">
    <name type="scientific">Methanoculleus receptaculi</name>
    <dbReference type="NCBI Taxonomy" id="394967"/>
    <lineage>
        <taxon>Archaea</taxon>
        <taxon>Methanobacteriati</taxon>
        <taxon>Methanobacteriota</taxon>
        <taxon>Stenosarchaea group</taxon>
        <taxon>Methanomicrobia</taxon>
        <taxon>Methanomicrobiales</taxon>
        <taxon>Methanomicrobiaceae</taxon>
        <taxon>Methanoculleus</taxon>
    </lineage>
</organism>
<dbReference type="GO" id="GO:0004642">
    <property type="term" value="F:phosphoribosylformylglycinamidine synthase activity"/>
    <property type="evidence" value="ECO:0007669"/>
    <property type="project" value="UniProtKB-UniRule"/>
</dbReference>
<evidence type="ECO:0000313" key="10">
    <source>
        <dbReference type="Proteomes" id="UP001305652"/>
    </source>
</evidence>
<accession>A0AAX4FTY2</accession>
<dbReference type="RefSeq" id="WP_318620987.1">
    <property type="nucleotide sequence ID" value="NZ_CP137642.1"/>
</dbReference>
<sequence>MRFAVVQFGGSNCDRDVCHVLTDVCGVDTDLVWYKDGLSRSYDAVVLPGGFSYGDYLRPGAIAARTPIMADVIRHAKTGGLVLGICNGAQIASEAGLVPGVFTLNTYPKFISRHVHLSVENTTSPFTMLYRKGEVIRIPIAHAEGRYVAPLMEIARLNREKRVAFRFCDEHGNVGPESNPNGSTESITGILSEGGNVLAMMPHPERASEAVLGSEDGVKIFNSMVAYIEEYGRRSPARKEKRA</sequence>
<protein>
    <recommendedName>
        <fullName evidence="8">Phosphoribosylformylglycinamidine synthase subunit PurQ</fullName>
        <shortName evidence="8">FGAM synthase</shortName>
        <ecNumber evidence="8">6.3.5.3</ecNumber>
    </recommendedName>
    <alternativeName>
        <fullName evidence="8">Formylglycinamide ribonucleotide amidotransferase subunit I</fullName>
        <shortName evidence="8">FGAR amidotransferase I</shortName>
        <shortName evidence="8">FGAR-AT I</shortName>
    </alternativeName>
    <alternativeName>
        <fullName evidence="8">Glutaminase PurQ</fullName>
        <ecNumber evidence="8">3.5.1.2</ecNumber>
    </alternativeName>
    <alternativeName>
        <fullName evidence="8">Phosphoribosylformylglycinamidine synthase subunit I</fullName>
    </alternativeName>
</protein>
<evidence type="ECO:0000256" key="1">
    <source>
        <dbReference type="ARBA" id="ARBA00022490"/>
    </source>
</evidence>
<dbReference type="Proteomes" id="UP001305652">
    <property type="component" value="Chromosome"/>
</dbReference>
<evidence type="ECO:0000313" key="9">
    <source>
        <dbReference type="EMBL" id="WOX57398.1"/>
    </source>
</evidence>
<dbReference type="NCBIfam" id="NF002957">
    <property type="entry name" value="PRK03619.1"/>
    <property type="match status" value="1"/>
</dbReference>
<keyword evidence="4 8" id="KW-0658">Purine biosynthesis</keyword>
<dbReference type="GO" id="GO:0005524">
    <property type="term" value="F:ATP binding"/>
    <property type="evidence" value="ECO:0007669"/>
    <property type="project" value="UniProtKB-KW"/>
</dbReference>
<keyword evidence="7 8" id="KW-0315">Glutamine amidotransferase</keyword>
<dbReference type="GO" id="GO:0004359">
    <property type="term" value="F:glutaminase activity"/>
    <property type="evidence" value="ECO:0007669"/>
    <property type="project" value="UniProtKB-EC"/>
</dbReference>
<dbReference type="HAMAP" id="MF_00421">
    <property type="entry name" value="PurQ"/>
    <property type="match status" value="1"/>
</dbReference>
<keyword evidence="2 8" id="KW-0436">Ligase</keyword>
<dbReference type="Gene3D" id="3.40.50.880">
    <property type="match status" value="1"/>
</dbReference>
<reference evidence="9 10" key="1">
    <citation type="submission" date="2023-10" db="EMBL/GenBank/DDBJ databases">
        <title>The complete genome sequence of Methanoculleus receptaculi DSM 18860.</title>
        <authorList>
            <person name="Lai S.-J."/>
            <person name="You Y.-T."/>
            <person name="Chen S.-C."/>
        </authorList>
    </citation>
    <scope>NUCLEOTIDE SEQUENCE [LARGE SCALE GENOMIC DNA]</scope>
    <source>
        <strain evidence="9 10">DSM 18860</strain>
    </source>
</reference>
<keyword evidence="3 8" id="KW-0547">Nucleotide-binding</keyword>
<proteinExistence type="inferred from homology"/>
<dbReference type="SUPFAM" id="SSF52317">
    <property type="entry name" value="Class I glutamine amidotransferase-like"/>
    <property type="match status" value="1"/>
</dbReference>
<evidence type="ECO:0000256" key="6">
    <source>
        <dbReference type="ARBA" id="ARBA00022840"/>
    </source>
</evidence>
<dbReference type="GeneID" id="85733268"/>
<comment type="catalytic activity">
    <reaction evidence="8">
        <text>N(2)-formyl-N(1)-(5-phospho-beta-D-ribosyl)glycinamide + L-glutamine + ATP + H2O = 2-formamido-N(1)-(5-O-phospho-beta-D-ribosyl)acetamidine + L-glutamate + ADP + phosphate + H(+)</text>
        <dbReference type="Rhea" id="RHEA:17129"/>
        <dbReference type="ChEBI" id="CHEBI:15377"/>
        <dbReference type="ChEBI" id="CHEBI:15378"/>
        <dbReference type="ChEBI" id="CHEBI:29985"/>
        <dbReference type="ChEBI" id="CHEBI:30616"/>
        <dbReference type="ChEBI" id="CHEBI:43474"/>
        <dbReference type="ChEBI" id="CHEBI:58359"/>
        <dbReference type="ChEBI" id="CHEBI:147286"/>
        <dbReference type="ChEBI" id="CHEBI:147287"/>
        <dbReference type="ChEBI" id="CHEBI:456216"/>
        <dbReference type="EC" id="6.3.5.3"/>
    </reaction>
</comment>
<dbReference type="EMBL" id="CP137642">
    <property type="protein sequence ID" value="WOX57398.1"/>
    <property type="molecule type" value="Genomic_DNA"/>
</dbReference>
<dbReference type="CDD" id="cd01740">
    <property type="entry name" value="GATase1_FGAR_AT"/>
    <property type="match status" value="1"/>
</dbReference>
<dbReference type="Pfam" id="PF13507">
    <property type="entry name" value="GATase_5"/>
    <property type="match status" value="1"/>
</dbReference>
<gene>
    <name evidence="8 9" type="primary">purQ</name>
    <name evidence="9" type="ORF">R6Y96_08885</name>
</gene>
<dbReference type="InterPro" id="IPR010075">
    <property type="entry name" value="PRibForGlyAmidine_synth_PurQ"/>
</dbReference>
<evidence type="ECO:0000256" key="4">
    <source>
        <dbReference type="ARBA" id="ARBA00022755"/>
    </source>
</evidence>
<comment type="subunit">
    <text evidence="8">Part of the FGAM synthase complex composed of 1 PurL, 1 PurQ and 2 PurS subunits.</text>
</comment>
<comment type="subcellular location">
    <subcellularLocation>
        <location evidence="8">Cytoplasm</location>
    </subcellularLocation>
</comment>
<feature type="active site" evidence="8">
    <location>
        <position position="205"/>
    </location>
</feature>
<feature type="active site" evidence="8">
    <location>
        <position position="203"/>
    </location>
</feature>
<comment type="pathway">
    <text evidence="8">Purine metabolism; IMP biosynthesis via de novo pathway; 5-amino-1-(5-phospho-D-ribosyl)imidazole from N(2)-formyl-N(1)-(5-phospho-D-ribosyl)glycinamide: step 1/2.</text>
</comment>
<keyword evidence="10" id="KW-1185">Reference proteome</keyword>
<dbReference type="PANTHER" id="PTHR47552:SF1">
    <property type="entry name" value="PHOSPHORIBOSYLFORMYLGLYCINAMIDINE SYNTHASE SUBUNIT PURQ"/>
    <property type="match status" value="1"/>
</dbReference>
<evidence type="ECO:0000256" key="2">
    <source>
        <dbReference type="ARBA" id="ARBA00022598"/>
    </source>
</evidence>
<dbReference type="NCBIfam" id="TIGR01737">
    <property type="entry name" value="FGAM_synth_I"/>
    <property type="match status" value="1"/>
</dbReference>
<keyword evidence="1 8" id="KW-0963">Cytoplasm</keyword>
<keyword evidence="6 8" id="KW-0067">ATP-binding</keyword>
<dbReference type="EC" id="6.3.5.3" evidence="8"/>
<evidence type="ECO:0000256" key="8">
    <source>
        <dbReference type="HAMAP-Rule" id="MF_00421"/>
    </source>
</evidence>
<dbReference type="GO" id="GO:0006189">
    <property type="term" value="P:'de novo' IMP biosynthetic process"/>
    <property type="evidence" value="ECO:0007669"/>
    <property type="project" value="UniProtKB-UniRule"/>
</dbReference>
<dbReference type="KEGG" id="mrc:R6Y96_08885"/>
<keyword evidence="5 8" id="KW-0378">Hydrolase</keyword>
<dbReference type="GO" id="GO:0005737">
    <property type="term" value="C:cytoplasm"/>
    <property type="evidence" value="ECO:0007669"/>
    <property type="project" value="UniProtKB-SubCell"/>
</dbReference>
<dbReference type="PANTHER" id="PTHR47552">
    <property type="entry name" value="PHOSPHORIBOSYLFORMYLGLYCINAMIDINE SYNTHASE SUBUNIT PURQ"/>
    <property type="match status" value="1"/>
</dbReference>
<evidence type="ECO:0000256" key="5">
    <source>
        <dbReference type="ARBA" id="ARBA00022801"/>
    </source>
</evidence>
<dbReference type="PROSITE" id="PS51273">
    <property type="entry name" value="GATASE_TYPE_1"/>
    <property type="match status" value="1"/>
</dbReference>
<dbReference type="PIRSF" id="PIRSF001586">
    <property type="entry name" value="FGAM_synth_I"/>
    <property type="match status" value="1"/>
</dbReference>
<feature type="active site" description="Nucleophile" evidence="8">
    <location>
        <position position="86"/>
    </location>
</feature>
<dbReference type="AlphaFoldDB" id="A0AAX4FTY2"/>